<evidence type="ECO:0000313" key="1">
    <source>
        <dbReference type="EMBL" id="CAB4938159.1"/>
    </source>
</evidence>
<proteinExistence type="predicted"/>
<dbReference type="Gene3D" id="3.40.50.300">
    <property type="entry name" value="P-loop containing nucleotide triphosphate hydrolases"/>
    <property type="match status" value="1"/>
</dbReference>
<name>A0A6J7J4W0_9ZZZZ</name>
<protein>
    <submittedName>
        <fullName evidence="1">Unannotated protein</fullName>
    </submittedName>
</protein>
<dbReference type="SUPFAM" id="SSF52540">
    <property type="entry name" value="P-loop containing nucleoside triphosphate hydrolases"/>
    <property type="match status" value="1"/>
</dbReference>
<sequence>MSPSTATVVELARSLSARCGQTAVIAVDGRAGSGKTTLASAVAGALAAPMVSMDSLYPGWDGLAEGIALLESEVLQPLSRGEEASVPVYDWHRGDWGLARLLTPPAILVVEGVGCGARSSSTHLSALVWLECDEAVRHSRALSRAADGAAFAVEWERWAAQEESLLKLDPIFLRADLVVRTDDSDAPTTTLAGHDVR</sequence>
<gene>
    <name evidence="1" type="ORF">UFOPK3773_00676</name>
</gene>
<organism evidence="1">
    <name type="scientific">freshwater metagenome</name>
    <dbReference type="NCBI Taxonomy" id="449393"/>
    <lineage>
        <taxon>unclassified sequences</taxon>
        <taxon>metagenomes</taxon>
        <taxon>ecological metagenomes</taxon>
    </lineage>
</organism>
<accession>A0A6J7J4W0</accession>
<dbReference type="EMBL" id="CAFBNF010000053">
    <property type="protein sequence ID" value="CAB4938159.1"/>
    <property type="molecule type" value="Genomic_DNA"/>
</dbReference>
<dbReference type="InterPro" id="IPR027417">
    <property type="entry name" value="P-loop_NTPase"/>
</dbReference>
<reference evidence="1" key="1">
    <citation type="submission" date="2020-05" db="EMBL/GenBank/DDBJ databases">
        <authorList>
            <person name="Chiriac C."/>
            <person name="Salcher M."/>
            <person name="Ghai R."/>
            <person name="Kavagutti S V."/>
        </authorList>
    </citation>
    <scope>NUCLEOTIDE SEQUENCE</scope>
</reference>
<dbReference type="AlphaFoldDB" id="A0A6J7J4W0"/>